<dbReference type="Proteomes" id="UP000886689">
    <property type="component" value="Unassembled WGS sequence"/>
</dbReference>
<evidence type="ECO:0000256" key="11">
    <source>
        <dbReference type="ARBA" id="ARBA00044884"/>
    </source>
</evidence>
<feature type="transmembrane region" description="Helical" evidence="25">
    <location>
        <begin position="250"/>
        <end position="270"/>
    </location>
</feature>
<comment type="catalytic activity">
    <reaction evidence="16">
        <text>L-lysyl-L-lysine(out) = L-lysyl-L-lysine(in)</text>
        <dbReference type="Rhea" id="RHEA:79403"/>
        <dbReference type="ChEBI" id="CHEBI:229956"/>
    </reaction>
</comment>
<name>A0A9D7K341_9PROT</name>
<evidence type="ECO:0000256" key="13">
    <source>
        <dbReference type="ARBA" id="ARBA00044893"/>
    </source>
</evidence>
<comment type="catalytic activity">
    <reaction evidence="9">
        <text>L-histidyl-glycine(out) = L-histidyl-glycine(in)</text>
        <dbReference type="Rhea" id="RHEA:79395"/>
        <dbReference type="ChEBI" id="CHEBI:229957"/>
    </reaction>
</comment>
<evidence type="ECO:0000256" key="9">
    <source>
        <dbReference type="ARBA" id="ARBA00044878"/>
    </source>
</evidence>
<dbReference type="Pfam" id="PF07690">
    <property type="entry name" value="MFS_1"/>
    <property type="match status" value="1"/>
</dbReference>
<dbReference type="PANTHER" id="PTHR23512:SF3">
    <property type="entry name" value="MAJOR FACILITATOR SUPERFAMILY DOMAIN-CONTAINING PROTEIN 1"/>
    <property type="match status" value="1"/>
</dbReference>
<comment type="catalytic activity">
    <reaction evidence="10">
        <text>L-alpha-aminoacyl-L-arginine(out) = L-alpha-aminoacyl-L-arginine(in)</text>
        <dbReference type="Rhea" id="RHEA:79367"/>
        <dbReference type="ChEBI" id="CHEBI:229968"/>
    </reaction>
</comment>
<feature type="transmembrane region" description="Helical" evidence="25">
    <location>
        <begin position="341"/>
        <end position="363"/>
    </location>
</feature>
<evidence type="ECO:0000256" key="18">
    <source>
        <dbReference type="ARBA" id="ARBA00044912"/>
    </source>
</evidence>
<comment type="catalytic activity">
    <reaction evidence="18">
        <text>L-histidyl-L-alpha-amino acid(out) = L-histidyl-L-alpha-amino acid(in)</text>
        <dbReference type="Rhea" id="RHEA:79379"/>
        <dbReference type="ChEBI" id="CHEBI:229964"/>
    </reaction>
</comment>
<evidence type="ECO:0000256" key="20">
    <source>
        <dbReference type="ARBA" id="ARBA00044924"/>
    </source>
</evidence>
<dbReference type="PANTHER" id="PTHR23512">
    <property type="entry name" value="MAJOR FACILITATOR SUPERFAMILY DOMAIN-CONTAINING PROTEIN 1"/>
    <property type="match status" value="1"/>
</dbReference>
<keyword evidence="6 25" id="KW-0472">Membrane</keyword>
<dbReference type="InterPro" id="IPR052187">
    <property type="entry name" value="MFSD1"/>
</dbReference>
<evidence type="ECO:0000256" key="6">
    <source>
        <dbReference type="ARBA" id="ARBA00023136"/>
    </source>
</evidence>
<dbReference type="EMBL" id="JADJUC010000005">
    <property type="protein sequence ID" value="MBK8523807.1"/>
    <property type="molecule type" value="Genomic_DNA"/>
</dbReference>
<evidence type="ECO:0000256" key="15">
    <source>
        <dbReference type="ARBA" id="ARBA00044899"/>
    </source>
</evidence>
<feature type="transmembrane region" description="Helical" evidence="25">
    <location>
        <begin position="383"/>
        <end position="405"/>
    </location>
</feature>
<evidence type="ECO:0000256" key="16">
    <source>
        <dbReference type="ARBA" id="ARBA00044900"/>
    </source>
</evidence>
<evidence type="ECO:0000256" key="10">
    <source>
        <dbReference type="ARBA" id="ARBA00044881"/>
    </source>
</evidence>
<evidence type="ECO:0000256" key="24">
    <source>
        <dbReference type="ARBA" id="ARBA00046376"/>
    </source>
</evidence>
<feature type="transmembrane region" description="Helical" evidence="25">
    <location>
        <begin position="282"/>
        <end position="300"/>
    </location>
</feature>
<keyword evidence="7" id="KW-0458">Lysosome</keyword>
<evidence type="ECO:0000256" key="19">
    <source>
        <dbReference type="ARBA" id="ARBA00044919"/>
    </source>
</evidence>
<feature type="transmembrane region" description="Helical" evidence="25">
    <location>
        <begin position="73"/>
        <end position="91"/>
    </location>
</feature>
<comment type="catalytic activity">
    <reaction evidence="8">
        <text>L-lysyl-L-alanine(out) = L-lysyl-L-alanine(in)</text>
        <dbReference type="Rhea" id="RHEA:79399"/>
        <dbReference type="ChEBI" id="CHEBI:229954"/>
    </reaction>
</comment>
<feature type="domain" description="Major facilitator superfamily (MFS) profile" evidence="26">
    <location>
        <begin position="7"/>
        <end position="409"/>
    </location>
</feature>
<dbReference type="PROSITE" id="PS50850">
    <property type="entry name" value="MFS"/>
    <property type="match status" value="1"/>
</dbReference>
<evidence type="ECO:0000256" key="17">
    <source>
        <dbReference type="ARBA" id="ARBA00044903"/>
    </source>
</evidence>
<comment type="catalytic activity">
    <reaction evidence="12">
        <text>L-lysyl-L-alpha-amino acid(out) = L-lysyl-L-alpha-amino acid(in)</text>
        <dbReference type="Rhea" id="RHEA:79387"/>
        <dbReference type="ChEBI" id="CHEBI:229965"/>
    </reaction>
</comment>
<evidence type="ECO:0000256" key="7">
    <source>
        <dbReference type="ARBA" id="ARBA00023228"/>
    </source>
</evidence>
<dbReference type="GO" id="GO:0022857">
    <property type="term" value="F:transmembrane transporter activity"/>
    <property type="evidence" value="ECO:0007669"/>
    <property type="project" value="InterPro"/>
</dbReference>
<feature type="transmembrane region" description="Helical" evidence="25">
    <location>
        <begin position="218"/>
        <end position="238"/>
    </location>
</feature>
<sequence>MKRGGVMLAVVAGAYVLSFFHRFAPAGIAQDLAVSFQTSAASLGVLAATYFYVYTIMQVPTGILVDTLGPRRILLIGAIIACIGSILFGLAPSMNVALVGRTLVGLGVSVTFIAMLKIIAVWFDEKHFATLTGLCMLVGNFGSVLAGVPLSLTAQAVGWRSVFVVAGVISLLLGIACWIWVRDGKDGASTAHRPQFDRTVILGGLAQVLKNRATWPAALANTGVAGAFFAFAGLWATPYLVQVHGLSRDVAAGHLSLWFGGFAVGCFFLGTLSDRLGRRKPVLVVTTNLFALLWLIWLSGALMPLWLSYSLFALMGVCTAGFSLTWACAKEVNPPLLSGMSTSVTNMGGFLAGALLQPIFGWVMDLGWKGGMLNGARFYELSAWRSGLLIIALSACGGALAAWWIKETRCRNIWKH</sequence>
<dbReference type="InterPro" id="IPR020846">
    <property type="entry name" value="MFS_dom"/>
</dbReference>
<dbReference type="PROSITE" id="PS00216">
    <property type="entry name" value="SUGAR_TRANSPORT_1"/>
    <property type="match status" value="1"/>
</dbReference>
<evidence type="ECO:0000256" key="21">
    <source>
        <dbReference type="ARBA" id="ARBA00044985"/>
    </source>
</evidence>
<proteinExistence type="inferred from homology"/>
<comment type="subcellular location">
    <subcellularLocation>
        <location evidence="1">Lysosome membrane</location>
        <topology evidence="1">Multi-pass membrane protein</topology>
    </subcellularLocation>
</comment>
<feature type="transmembrane region" description="Helical" evidence="25">
    <location>
        <begin position="130"/>
        <end position="152"/>
    </location>
</feature>
<keyword evidence="3" id="KW-0813">Transport</keyword>
<dbReference type="InterPro" id="IPR005829">
    <property type="entry name" value="Sugar_transporter_CS"/>
</dbReference>
<evidence type="ECO:0000313" key="28">
    <source>
        <dbReference type="Proteomes" id="UP000886689"/>
    </source>
</evidence>
<evidence type="ECO:0000313" key="27">
    <source>
        <dbReference type="EMBL" id="MBK8523807.1"/>
    </source>
</evidence>
<evidence type="ECO:0000256" key="4">
    <source>
        <dbReference type="ARBA" id="ARBA00022692"/>
    </source>
</evidence>
<comment type="catalytic activity">
    <reaction evidence="20">
        <text>L-lysyl-glycine(out) = L-lysyl-glycine(in)</text>
        <dbReference type="Rhea" id="RHEA:79407"/>
        <dbReference type="ChEBI" id="CHEBI:191202"/>
    </reaction>
</comment>
<dbReference type="GO" id="GO:0005765">
    <property type="term" value="C:lysosomal membrane"/>
    <property type="evidence" value="ECO:0007669"/>
    <property type="project" value="UniProtKB-SubCell"/>
</dbReference>
<comment type="subunit">
    <text evidence="24">Homodimer. Interacts with lysosomal protein GLMP (via lumenal domain); the interaction starts while both proteins are still in the endoplasmic reticulum and is required for stabilization of MFSD1 in lysosomes but has no direct effect on its targeting to lysosomes or transporter activity.</text>
</comment>
<protein>
    <recommendedName>
        <fullName evidence="21">Lysosomal dipeptide transporter MFSD1</fullName>
    </recommendedName>
    <alternativeName>
        <fullName evidence="22">Major facilitator superfamily domain-containing protein 1</fullName>
    </alternativeName>
</protein>
<comment type="similarity">
    <text evidence="2">Belongs to the major facilitator superfamily.</text>
</comment>
<comment type="catalytic activity">
    <reaction evidence="17">
        <text>L-arginyl-glycine(out) = L-arginyl-glycine(in)</text>
        <dbReference type="Rhea" id="RHEA:79391"/>
        <dbReference type="ChEBI" id="CHEBI:229955"/>
    </reaction>
</comment>
<dbReference type="AlphaFoldDB" id="A0A9D7K341"/>
<comment type="catalytic activity">
    <reaction evidence="15">
        <text>L-arginyl-L-alpha-amino acid(out) = L-arginyl-L-alpha-amino acid(in)</text>
        <dbReference type="Rhea" id="RHEA:79371"/>
        <dbReference type="ChEBI" id="CHEBI:84315"/>
    </reaction>
</comment>
<dbReference type="InterPro" id="IPR011701">
    <property type="entry name" value="MFS"/>
</dbReference>
<organism evidence="27 28">
    <name type="scientific">Candidatus Proximibacter danicus</name>
    <dbReference type="NCBI Taxonomy" id="2954365"/>
    <lineage>
        <taxon>Bacteria</taxon>
        <taxon>Pseudomonadati</taxon>
        <taxon>Pseudomonadota</taxon>
        <taxon>Betaproteobacteria</taxon>
        <taxon>Candidatus Proximibacter</taxon>
    </lineage>
</organism>
<comment type="catalytic activity">
    <reaction evidence="13">
        <text>L-alpha-aminoacyl-L-lysine(out) = L-alpha-aminoacyl-L-lysine(in)</text>
        <dbReference type="Rhea" id="RHEA:79383"/>
        <dbReference type="ChEBI" id="CHEBI:229966"/>
    </reaction>
</comment>
<keyword evidence="4 25" id="KW-0812">Transmembrane</keyword>
<evidence type="ECO:0000256" key="1">
    <source>
        <dbReference type="ARBA" id="ARBA00004155"/>
    </source>
</evidence>
<evidence type="ECO:0000256" key="22">
    <source>
        <dbReference type="ARBA" id="ARBA00045018"/>
    </source>
</evidence>
<evidence type="ECO:0000259" key="26">
    <source>
        <dbReference type="PROSITE" id="PS50850"/>
    </source>
</evidence>
<gene>
    <name evidence="27" type="ORF">IPL58_06620</name>
</gene>
<evidence type="ECO:0000256" key="25">
    <source>
        <dbReference type="SAM" id="Phobius"/>
    </source>
</evidence>
<comment type="catalytic activity">
    <reaction evidence="19">
        <text>L-alanyl-L-lysine(out) = L-alanyl-L-lysine(in)</text>
        <dbReference type="Rhea" id="RHEA:79415"/>
        <dbReference type="ChEBI" id="CHEBI:192470"/>
    </reaction>
</comment>
<reference evidence="27" key="1">
    <citation type="submission" date="2020-10" db="EMBL/GenBank/DDBJ databases">
        <title>Connecting structure to function with the recovery of over 1000 high-quality activated sludge metagenome-assembled genomes encoding full-length rRNA genes using long-read sequencing.</title>
        <authorList>
            <person name="Singleton C.M."/>
            <person name="Petriglieri F."/>
            <person name="Kristensen J.M."/>
            <person name="Kirkegaard R.H."/>
            <person name="Michaelsen T.Y."/>
            <person name="Andersen M.H."/>
            <person name="Karst S.M."/>
            <person name="Dueholm M.S."/>
            <person name="Nielsen P.H."/>
            <person name="Albertsen M."/>
        </authorList>
    </citation>
    <scope>NUCLEOTIDE SEQUENCE</scope>
    <source>
        <strain evidence="27">Hirt_18-Q3-R61-65_BATAC.395</strain>
    </source>
</reference>
<dbReference type="InterPro" id="IPR036259">
    <property type="entry name" value="MFS_trans_sf"/>
</dbReference>
<dbReference type="Gene3D" id="1.20.1250.20">
    <property type="entry name" value="MFS general substrate transporter like domains"/>
    <property type="match status" value="2"/>
</dbReference>
<evidence type="ECO:0000256" key="2">
    <source>
        <dbReference type="ARBA" id="ARBA00008335"/>
    </source>
</evidence>
<evidence type="ECO:0000256" key="12">
    <source>
        <dbReference type="ARBA" id="ARBA00044891"/>
    </source>
</evidence>
<accession>A0A9D7K341</accession>
<dbReference type="SUPFAM" id="SSF103473">
    <property type="entry name" value="MFS general substrate transporter"/>
    <property type="match status" value="1"/>
</dbReference>
<feature type="transmembrane region" description="Helical" evidence="25">
    <location>
        <begin position="103"/>
        <end position="123"/>
    </location>
</feature>
<evidence type="ECO:0000256" key="23">
    <source>
        <dbReference type="ARBA" id="ARBA00045709"/>
    </source>
</evidence>
<feature type="transmembrane region" description="Helical" evidence="25">
    <location>
        <begin position="158"/>
        <end position="181"/>
    </location>
</feature>
<feature type="transmembrane region" description="Helical" evidence="25">
    <location>
        <begin position="306"/>
        <end position="329"/>
    </location>
</feature>
<evidence type="ECO:0000256" key="5">
    <source>
        <dbReference type="ARBA" id="ARBA00022989"/>
    </source>
</evidence>
<evidence type="ECO:0000256" key="14">
    <source>
        <dbReference type="ARBA" id="ARBA00044898"/>
    </source>
</evidence>
<comment type="catalytic activity">
    <reaction evidence="11">
        <text>L-alpha-aminoacyl-L-histidine(out) = L-alpha-aminoacyl-L-histidine(in)</text>
        <dbReference type="Rhea" id="RHEA:79375"/>
        <dbReference type="ChEBI" id="CHEBI:229967"/>
    </reaction>
</comment>
<evidence type="ECO:0000256" key="8">
    <source>
        <dbReference type="ARBA" id="ARBA00044876"/>
    </source>
</evidence>
<keyword evidence="5 25" id="KW-1133">Transmembrane helix</keyword>
<evidence type="ECO:0000256" key="3">
    <source>
        <dbReference type="ARBA" id="ARBA00022448"/>
    </source>
</evidence>
<comment type="catalytic activity">
    <reaction evidence="14">
        <text>L-aspartyl-L-lysine(out) = L-aspartyl-L-lysine(in)</text>
        <dbReference type="Rhea" id="RHEA:79411"/>
        <dbReference type="ChEBI" id="CHEBI:229953"/>
    </reaction>
</comment>
<comment type="caution">
    <text evidence="27">The sequence shown here is derived from an EMBL/GenBank/DDBJ whole genome shotgun (WGS) entry which is preliminary data.</text>
</comment>
<comment type="function">
    <text evidence="23">Lysosomal dipeptide uniporter that selectively exports lysine, arginine or histidine-containing dipeptides with a net positive charge from the lysosome lumen into the cytosol. Could play a role in a specific type of protein O-glycosylation indirectly regulating macrophages migration and tissue invasion. Also essential for liver homeostasis.</text>
</comment>
<feature type="transmembrane region" description="Helical" evidence="25">
    <location>
        <begin position="39"/>
        <end position="61"/>
    </location>
</feature>